<keyword evidence="3" id="KW-1185">Reference proteome</keyword>
<sequence>MGKSESLKPLRLDQTSFVPHPGKKKTPSTKPPTANPSNSITIKIPARKSHPVVNIESSPPLASDVPDNSPVFTPETARQFAEFDRLMNEDVDYQLPGPFTFQTPSATKHVRTVSSPFAPGPNFHKRIRAIASKTSSACDASLDPRDNDEGTCPSIYARAVNSEDKCDVPAFPEQFQRPLLDTRINVTIYHEEIESYKEDIGSSK</sequence>
<feature type="region of interest" description="Disordered" evidence="1">
    <location>
        <begin position="1"/>
        <end position="72"/>
    </location>
</feature>
<evidence type="ECO:0000313" key="3">
    <source>
        <dbReference type="Proteomes" id="UP001383192"/>
    </source>
</evidence>
<dbReference type="EMBL" id="JAYKXP010000066">
    <property type="protein sequence ID" value="KAK7032329.1"/>
    <property type="molecule type" value="Genomic_DNA"/>
</dbReference>
<name>A0AAW0C1M5_9AGAR</name>
<dbReference type="AlphaFoldDB" id="A0AAW0C1M5"/>
<evidence type="ECO:0000313" key="2">
    <source>
        <dbReference type="EMBL" id="KAK7032329.1"/>
    </source>
</evidence>
<gene>
    <name evidence="2" type="ORF">VNI00_013288</name>
</gene>
<comment type="caution">
    <text evidence="2">The sequence shown here is derived from an EMBL/GenBank/DDBJ whole genome shotgun (WGS) entry which is preliminary data.</text>
</comment>
<reference evidence="2 3" key="1">
    <citation type="submission" date="2024-01" db="EMBL/GenBank/DDBJ databases">
        <title>A draft genome for a cacao thread blight-causing isolate of Paramarasmius palmivorus.</title>
        <authorList>
            <person name="Baruah I.K."/>
            <person name="Bukari Y."/>
            <person name="Amoako-Attah I."/>
            <person name="Meinhardt L.W."/>
            <person name="Bailey B.A."/>
            <person name="Cohen S.P."/>
        </authorList>
    </citation>
    <scope>NUCLEOTIDE SEQUENCE [LARGE SCALE GENOMIC DNA]</scope>
    <source>
        <strain evidence="2 3">GH-12</strain>
    </source>
</reference>
<proteinExistence type="predicted"/>
<organism evidence="2 3">
    <name type="scientific">Paramarasmius palmivorus</name>
    <dbReference type="NCBI Taxonomy" id="297713"/>
    <lineage>
        <taxon>Eukaryota</taxon>
        <taxon>Fungi</taxon>
        <taxon>Dikarya</taxon>
        <taxon>Basidiomycota</taxon>
        <taxon>Agaricomycotina</taxon>
        <taxon>Agaricomycetes</taxon>
        <taxon>Agaricomycetidae</taxon>
        <taxon>Agaricales</taxon>
        <taxon>Marasmiineae</taxon>
        <taxon>Marasmiaceae</taxon>
        <taxon>Paramarasmius</taxon>
    </lineage>
</organism>
<feature type="compositionally biased region" description="Basic and acidic residues" evidence="1">
    <location>
        <begin position="1"/>
        <end position="11"/>
    </location>
</feature>
<evidence type="ECO:0000256" key="1">
    <source>
        <dbReference type="SAM" id="MobiDB-lite"/>
    </source>
</evidence>
<protein>
    <submittedName>
        <fullName evidence="2">Uncharacterized protein</fullName>
    </submittedName>
</protein>
<dbReference type="Proteomes" id="UP001383192">
    <property type="component" value="Unassembled WGS sequence"/>
</dbReference>
<accession>A0AAW0C1M5</accession>